<reference evidence="1 2" key="1">
    <citation type="submission" date="2014-12" db="EMBL/GenBank/DDBJ databases">
        <title>Draft genome sequences of 29 type strains of Enterococci.</title>
        <authorList>
            <person name="Zhong Z."/>
            <person name="Sun Z."/>
            <person name="Liu W."/>
            <person name="Zhang W."/>
            <person name="Zhang H."/>
        </authorList>
    </citation>
    <scope>NUCLEOTIDE SEQUENCE [LARGE SCALE GENOMIC DNA]</scope>
    <source>
        <strain evidence="1 2">DSM 17122</strain>
    </source>
</reference>
<comment type="caution">
    <text evidence="1">The sequence shown here is derived from an EMBL/GenBank/DDBJ whole genome shotgun (WGS) entry which is preliminary data.</text>
</comment>
<proteinExistence type="predicted"/>
<dbReference type="OrthoDB" id="2183805at2"/>
<keyword evidence="2" id="KW-1185">Reference proteome</keyword>
<dbReference type="AlphaFoldDB" id="A0A1L8TKS0"/>
<gene>
    <name evidence="1" type="ORF">RV04_GL000489</name>
</gene>
<name>A0A1L8TKS0_9ENTE</name>
<organism evidence="1 2">
    <name type="scientific">Enterococcus hermanniensis</name>
    <dbReference type="NCBI Taxonomy" id="249189"/>
    <lineage>
        <taxon>Bacteria</taxon>
        <taxon>Bacillati</taxon>
        <taxon>Bacillota</taxon>
        <taxon>Bacilli</taxon>
        <taxon>Lactobacillales</taxon>
        <taxon>Enterococcaceae</taxon>
        <taxon>Enterococcus</taxon>
    </lineage>
</organism>
<dbReference type="STRING" id="249189.RV04_GL000489"/>
<sequence>MKLTISLDLLEEAFYYVSPTKPVSAVPLVYLTLAVEKAQIAYTTDNEAKLARKIERSFKAAFHEILQANQVYRSELDQDKLLTPQDHLKKQGQVVDSIVAAIKKYPELSLIRVELAGSWPLYQTQEGHLDLTE</sequence>
<dbReference type="Proteomes" id="UP000182077">
    <property type="component" value="Unassembled WGS sequence"/>
</dbReference>
<protein>
    <submittedName>
        <fullName evidence="1">Uncharacterized protein</fullName>
    </submittedName>
</protein>
<dbReference type="RefSeq" id="WP_071858445.1">
    <property type="nucleotide sequence ID" value="NZ_JBHSHK010000021.1"/>
</dbReference>
<dbReference type="EMBL" id="JXKQ01000010">
    <property type="protein sequence ID" value="OJG44921.1"/>
    <property type="molecule type" value="Genomic_DNA"/>
</dbReference>
<accession>A0A1L8TKS0</accession>
<evidence type="ECO:0000313" key="2">
    <source>
        <dbReference type="Proteomes" id="UP000182077"/>
    </source>
</evidence>
<evidence type="ECO:0000313" key="1">
    <source>
        <dbReference type="EMBL" id="OJG44921.1"/>
    </source>
</evidence>